<proteinExistence type="predicted"/>
<accession>A0A0F9FRY1</accession>
<evidence type="ECO:0000313" key="1">
    <source>
        <dbReference type="EMBL" id="KKL88943.1"/>
    </source>
</evidence>
<reference evidence="1" key="1">
    <citation type="journal article" date="2015" name="Nature">
        <title>Complex archaea that bridge the gap between prokaryotes and eukaryotes.</title>
        <authorList>
            <person name="Spang A."/>
            <person name="Saw J.H."/>
            <person name="Jorgensen S.L."/>
            <person name="Zaremba-Niedzwiedzka K."/>
            <person name="Martijn J."/>
            <person name="Lind A.E."/>
            <person name="van Eijk R."/>
            <person name="Schleper C."/>
            <person name="Guy L."/>
            <person name="Ettema T.J."/>
        </authorList>
    </citation>
    <scope>NUCLEOTIDE SEQUENCE</scope>
</reference>
<protein>
    <submittedName>
        <fullName evidence="1">Uncharacterized protein</fullName>
    </submittedName>
</protein>
<name>A0A0F9FRY1_9ZZZZ</name>
<dbReference type="AlphaFoldDB" id="A0A0F9FRY1"/>
<gene>
    <name evidence="1" type="ORF">LCGC14_1919640</name>
</gene>
<organism evidence="1">
    <name type="scientific">marine sediment metagenome</name>
    <dbReference type="NCBI Taxonomy" id="412755"/>
    <lineage>
        <taxon>unclassified sequences</taxon>
        <taxon>metagenomes</taxon>
        <taxon>ecological metagenomes</taxon>
    </lineage>
</organism>
<dbReference type="EMBL" id="LAZR01020419">
    <property type="protein sequence ID" value="KKL88943.1"/>
    <property type="molecule type" value="Genomic_DNA"/>
</dbReference>
<sequence length="183" mass="21683">MILLTIYIEGETWIKPRNKNRIKSILEVDFENGLILYVFPGSISKNDIIIKFKDTNLTGTKIRQPSHIHWVVDILIKKENECELTNQFLKEMLKRWDSLKPLEDKTYDIIVNNLIISKNQQFITKFEILNKYGFFSIEFIIYMMELLMLQEKTNYAGAYMFKNVVEKTIEGKDLYSIISKAKR</sequence>
<comment type="caution">
    <text evidence="1">The sequence shown here is derived from an EMBL/GenBank/DDBJ whole genome shotgun (WGS) entry which is preliminary data.</text>
</comment>